<dbReference type="NCBIfam" id="NF005559">
    <property type="entry name" value="PRK07231.1"/>
    <property type="match status" value="1"/>
</dbReference>
<dbReference type="InterPro" id="IPR057326">
    <property type="entry name" value="KR_dom"/>
</dbReference>
<dbReference type="SMART" id="SM00822">
    <property type="entry name" value="PKS_KR"/>
    <property type="match status" value="1"/>
</dbReference>
<dbReference type="PRINTS" id="PR00081">
    <property type="entry name" value="GDHRDH"/>
</dbReference>
<dbReference type="AlphaFoldDB" id="A0AA87RJ53"/>
<dbReference type="EMBL" id="BJUU01000002">
    <property type="protein sequence ID" value="GEK79152.1"/>
    <property type="molecule type" value="Genomic_DNA"/>
</dbReference>
<proteinExistence type="inferred from homology"/>
<name>A0AA87RJ53_9MICO</name>
<dbReference type="FunFam" id="3.40.50.720:FF:000084">
    <property type="entry name" value="Short-chain dehydrogenase reductase"/>
    <property type="match status" value="1"/>
</dbReference>
<dbReference type="CDD" id="cd05233">
    <property type="entry name" value="SDR_c"/>
    <property type="match status" value="1"/>
</dbReference>
<comment type="similarity">
    <text evidence="1">Belongs to the short-chain dehydrogenases/reductases (SDR) family.</text>
</comment>
<dbReference type="GO" id="GO:0016491">
    <property type="term" value="F:oxidoreductase activity"/>
    <property type="evidence" value="ECO:0007669"/>
    <property type="project" value="UniProtKB-KW"/>
</dbReference>
<reference evidence="4 5" key="1">
    <citation type="submission" date="2019-07" db="EMBL/GenBank/DDBJ databases">
        <title>Whole genome shotgun sequence of Agrococcus baldri NBRC 103055.</title>
        <authorList>
            <person name="Hosoyama A."/>
            <person name="Uohara A."/>
            <person name="Ohji S."/>
            <person name="Ichikawa N."/>
        </authorList>
    </citation>
    <scope>NUCLEOTIDE SEQUENCE [LARGE SCALE GENOMIC DNA]</scope>
    <source>
        <strain evidence="4 5">NBRC 103055</strain>
    </source>
</reference>
<keyword evidence="2" id="KW-0560">Oxidoreductase</keyword>
<dbReference type="InterPro" id="IPR036291">
    <property type="entry name" value="NAD(P)-bd_dom_sf"/>
</dbReference>
<evidence type="ECO:0000259" key="3">
    <source>
        <dbReference type="SMART" id="SM00822"/>
    </source>
</evidence>
<dbReference type="PANTHER" id="PTHR43180">
    <property type="entry name" value="3-OXOACYL-(ACYL-CARRIER-PROTEIN) REDUCTASE (AFU_ORTHOLOGUE AFUA_6G11210)"/>
    <property type="match status" value="1"/>
</dbReference>
<dbReference type="Pfam" id="PF13561">
    <property type="entry name" value="adh_short_C2"/>
    <property type="match status" value="1"/>
</dbReference>
<evidence type="ECO:0000256" key="2">
    <source>
        <dbReference type="ARBA" id="ARBA00023002"/>
    </source>
</evidence>
<feature type="domain" description="Ketoreductase" evidence="3">
    <location>
        <begin position="8"/>
        <end position="183"/>
    </location>
</feature>
<gene>
    <name evidence="4" type="ORF">ABA31_05030</name>
</gene>
<sequence length="244" mass="25753">MHHELAGKTVIVTGGAQGIGHAIAELMAQEGARVVVADVKEDQGRAVSAAIGADFVRTDVSDVDDVERLVAHAISEHGGLDVVVNNAGITKFVDFFEIEDEHWDRVQAVNVRSMFFLMRAGARHMKDHGGGAFVNISSMAAKGYRHTSSAAYASSKGGVLGLTRAGAMQLARYGIRVNAICPGIVLSPLNEQWVAEHPEYIGEIPLGIPSLPADIAAAAVFLASDRSRTITAQSLNVDGGLTID</sequence>
<dbReference type="PRINTS" id="PR00080">
    <property type="entry name" value="SDRFAMILY"/>
</dbReference>
<dbReference type="SUPFAM" id="SSF51735">
    <property type="entry name" value="NAD(P)-binding Rossmann-fold domains"/>
    <property type="match status" value="1"/>
</dbReference>
<organism evidence="4 5">
    <name type="scientific">Agrococcus baldri</name>
    <dbReference type="NCBI Taxonomy" id="153730"/>
    <lineage>
        <taxon>Bacteria</taxon>
        <taxon>Bacillati</taxon>
        <taxon>Actinomycetota</taxon>
        <taxon>Actinomycetes</taxon>
        <taxon>Micrococcales</taxon>
        <taxon>Microbacteriaceae</taxon>
        <taxon>Agrococcus</taxon>
    </lineage>
</organism>
<dbReference type="PANTHER" id="PTHR43180:SF66">
    <property type="entry name" value="SHORT-CHAIN DEHYDROGENASE_REDUCTASE FAMILY PROTEIN"/>
    <property type="match status" value="1"/>
</dbReference>
<evidence type="ECO:0000313" key="4">
    <source>
        <dbReference type="EMBL" id="GEK79152.1"/>
    </source>
</evidence>
<dbReference type="RefSeq" id="WP_146792527.1">
    <property type="nucleotide sequence ID" value="NZ_BJUU01000002.1"/>
</dbReference>
<protein>
    <submittedName>
        <fullName evidence="4">3-oxoacyl-ACP reductase</fullName>
    </submittedName>
</protein>
<dbReference type="InterPro" id="IPR002347">
    <property type="entry name" value="SDR_fam"/>
</dbReference>
<evidence type="ECO:0000256" key="1">
    <source>
        <dbReference type="ARBA" id="ARBA00006484"/>
    </source>
</evidence>
<keyword evidence="5" id="KW-1185">Reference proteome</keyword>
<comment type="caution">
    <text evidence="4">The sequence shown here is derived from an EMBL/GenBank/DDBJ whole genome shotgun (WGS) entry which is preliminary data.</text>
</comment>
<dbReference type="Proteomes" id="UP000321749">
    <property type="component" value="Unassembled WGS sequence"/>
</dbReference>
<dbReference type="Gene3D" id="3.40.50.720">
    <property type="entry name" value="NAD(P)-binding Rossmann-like Domain"/>
    <property type="match status" value="1"/>
</dbReference>
<evidence type="ECO:0000313" key="5">
    <source>
        <dbReference type="Proteomes" id="UP000321749"/>
    </source>
</evidence>
<accession>A0AA87RJ53</accession>